<keyword evidence="4" id="KW-0479">Metal-binding</keyword>
<reference evidence="7 8" key="1">
    <citation type="submission" date="2024-06" db="EMBL/GenBank/DDBJ databases">
        <authorList>
            <person name="Chen R.Y."/>
        </authorList>
    </citation>
    <scope>NUCLEOTIDE SEQUENCE [LARGE SCALE GENOMIC DNA]</scope>
    <source>
        <strain evidence="7 8">D2</strain>
    </source>
</reference>
<organism evidence="7 8">
    <name type="scientific">Catenovulum sediminis</name>
    <dbReference type="NCBI Taxonomy" id="1740262"/>
    <lineage>
        <taxon>Bacteria</taxon>
        <taxon>Pseudomonadati</taxon>
        <taxon>Pseudomonadota</taxon>
        <taxon>Gammaproteobacteria</taxon>
        <taxon>Alteromonadales</taxon>
        <taxon>Alteromonadaceae</taxon>
        <taxon>Catenovulum</taxon>
    </lineage>
</organism>
<dbReference type="EMBL" id="JBELOE010000265">
    <property type="protein sequence ID" value="MER2493567.1"/>
    <property type="molecule type" value="Genomic_DNA"/>
</dbReference>
<feature type="binding site" evidence="4">
    <location>
        <position position="119"/>
    </location>
    <ligand>
        <name>5-phospho-alpha-D-ribose 1-diphosphate</name>
        <dbReference type="ChEBI" id="CHEBI:58017"/>
    </ligand>
</feature>
<keyword evidence="4" id="KW-0028">Amino-acid biosynthesis</keyword>
<dbReference type="HAMAP" id="MF_00211">
    <property type="entry name" value="TrpD"/>
    <property type="match status" value="1"/>
</dbReference>
<evidence type="ECO:0000256" key="3">
    <source>
        <dbReference type="ARBA" id="ARBA00022822"/>
    </source>
</evidence>
<comment type="pathway">
    <text evidence="4">Amino-acid biosynthesis; L-tryptophan biosynthesis; L-tryptophan from chorismate: step 2/5.</text>
</comment>
<keyword evidence="3 4" id="KW-0822">Tryptophan biosynthesis</keyword>
<feature type="binding site" evidence="4">
    <location>
        <position position="91"/>
    </location>
    <ligand>
        <name>Mg(2+)</name>
        <dbReference type="ChEBI" id="CHEBI:18420"/>
        <label>1</label>
    </ligand>
</feature>
<feature type="binding site" evidence="4">
    <location>
        <begin position="82"/>
        <end position="83"/>
    </location>
    <ligand>
        <name>5-phospho-alpha-D-ribose 1-diphosphate</name>
        <dbReference type="ChEBI" id="CHEBI:58017"/>
    </ligand>
</feature>
<feature type="binding site" evidence="4">
    <location>
        <position position="87"/>
    </location>
    <ligand>
        <name>5-phospho-alpha-D-ribose 1-diphosphate</name>
        <dbReference type="ChEBI" id="CHEBI:58017"/>
    </ligand>
</feature>
<feature type="binding site" evidence="4">
    <location>
        <position position="224"/>
    </location>
    <ligand>
        <name>Mg(2+)</name>
        <dbReference type="ChEBI" id="CHEBI:18420"/>
        <label>2</label>
    </ligand>
</feature>
<feature type="binding site" evidence="4">
    <location>
        <position position="223"/>
    </location>
    <ligand>
        <name>Mg(2+)</name>
        <dbReference type="ChEBI" id="CHEBI:18420"/>
        <label>2</label>
    </ligand>
</feature>
<dbReference type="InterPro" id="IPR036320">
    <property type="entry name" value="Glycosyl_Trfase_fam3_N_dom_sf"/>
</dbReference>
<dbReference type="RefSeq" id="WP_143872701.1">
    <property type="nucleotide sequence ID" value="NZ_CP041660.1"/>
</dbReference>
<protein>
    <recommendedName>
        <fullName evidence="4">Anthranilate phosphoribosyltransferase</fullName>
        <ecNumber evidence="4">2.4.2.18</ecNumber>
    </recommendedName>
</protein>
<evidence type="ECO:0000259" key="6">
    <source>
        <dbReference type="Pfam" id="PF02885"/>
    </source>
</evidence>
<dbReference type="GO" id="GO:0004048">
    <property type="term" value="F:anthranilate phosphoribosyltransferase activity"/>
    <property type="evidence" value="ECO:0007669"/>
    <property type="project" value="UniProtKB-EC"/>
</dbReference>
<keyword evidence="4" id="KW-0460">Magnesium</keyword>
<comment type="similarity">
    <text evidence="4">Belongs to the anthranilate phosphoribosyltransferase family.</text>
</comment>
<evidence type="ECO:0000256" key="1">
    <source>
        <dbReference type="ARBA" id="ARBA00022676"/>
    </source>
</evidence>
<dbReference type="EC" id="2.4.2.18" evidence="4"/>
<dbReference type="InterPro" id="IPR005940">
    <property type="entry name" value="Anthranilate_Pribosyl_Tfrase"/>
</dbReference>
<evidence type="ECO:0000256" key="4">
    <source>
        <dbReference type="HAMAP-Rule" id="MF_00211"/>
    </source>
</evidence>
<keyword evidence="1 4" id="KW-0328">Glycosyltransferase</keyword>
<comment type="subunit">
    <text evidence="4">Homodimer.</text>
</comment>
<dbReference type="PANTHER" id="PTHR43285">
    <property type="entry name" value="ANTHRANILATE PHOSPHORIBOSYLTRANSFERASE"/>
    <property type="match status" value="1"/>
</dbReference>
<dbReference type="Proteomes" id="UP001467690">
    <property type="component" value="Unassembled WGS sequence"/>
</dbReference>
<dbReference type="SUPFAM" id="SSF52418">
    <property type="entry name" value="Nucleoside phosphorylase/phosphoribosyltransferase catalytic domain"/>
    <property type="match status" value="1"/>
</dbReference>
<name>A0ABV1RLN8_9ALTE</name>
<evidence type="ECO:0000256" key="2">
    <source>
        <dbReference type="ARBA" id="ARBA00022679"/>
    </source>
</evidence>
<accession>A0ABV1RLN8</accession>
<dbReference type="Pfam" id="PF00591">
    <property type="entry name" value="Glycos_transf_3"/>
    <property type="match status" value="1"/>
</dbReference>
<comment type="caution">
    <text evidence="7">The sequence shown here is derived from an EMBL/GenBank/DDBJ whole genome shotgun (WGS) entry which is preliminary data.</text>
</comment>
<comment type="cofactor">
    <cofactor evidence="4">
        <name>Mg(2+)</name>
        <dbReference type="ChEBI" id="CHEBI:18420"/>
    </cofactor>
    <text evidence="4">Binds 2 magnesium ions per monomer.</text>
</comment>
<dbReference type="InterPro" id="IPR017459">
    <property type="entry name" value="Glycosyl_Trfase_fam3_N_dom"/>
</dbReference>
<feature type="binding site" evidence="4">
    <location>
        <position position="79"/>
    </location>
    <ligand>
        <name>anthranilate</name>
        <dbReference type="ChEBI" id="CHEBI:16567"/>
        <label>1</label>
    </ligand>
</feature>
<dbReference type="Gene3D" id="3.40.1030.10">
    <property type="entry name" value="Nucleoside phosphorylase/phosphoribosyltransferase catalytic domain"/>
    <property type="match status" value="1"/>
</dbReference>
<dbReference type="InterPro" id="IPR035902">
    <property type="entry name" value="Nuc_phospho_transferase"/>
</dbReference>
<feature type="domain" description="Glycosyl transferase family 3" evidence="5">
    <location>
        <begin position="73"/>
        <end position="323"/>
    </location>
</feature>
<sequence length="335" mass="35297">MLSFVNNTFAGKDSSKQETLAFFNQVMAGSIDPILLAGVLGALKIKGETPEEIAGAASAMRENALAFERPEYLIADSCGTGGDGADTINISTTAAIVAAACGLKMTKHGNRSVSSKSGSSDLLEGLGINLTPSPQQARKCLDQAGICFFFAPQYHAGVKHAMPVRQTLKTRTIFNILGPLANPAAPDIQLLGVYSPDLLRPIAETLAQLNLKRAMVVHGSGLDEIALHGTTQVCELNDGKILEYTLTPADFALDSCQLIDIKGGLPEENKQICLDMLSGNGKTAHMNAVAINVSALLYMSGLAQDLKQGAQLALDAMRSGKALKTLNQFAELSHG</sequence>
<dbReference type="Pfam" id="PF02885">
    <property type="entry name" value="Glycos_trans_3N"/>
    <property type="match status" value="1"/>
</dbReference>
<feature type="binding site" evidence="4">
    <location>
        <position position="79"/>
    </location>
    <ligand>
        <name>5-phospho-alpha-D-ribose 1-diphosphate</name>
        <dbReference type="ChEBI" id="CHEBI:58017"/>
    </ligand>
</feature>
<evidence type="ECO:0000259" key="5">
    <source>
        <dbReference type="Pfam" id="PF00591"/>
    </source>
</evidence>
<keyword evidence="8" id="KW-1185">Reference proteome</keyword>
<proteinExistence type="inferred from homology"/>
<feature type="binding site" evidence="4">
    <location>
        <position position="224"/>
    </location>
    <ligand>
        <name>Mg(2+)</name>
        <dbReference type="ChEBI" id="CHEBI:18420"/>
        <label>1</label>
    </ligand>
</feature>
<comment type="caution">
    <text evidence="4">Lacks conserved residue(s) required for the propagation of feature annotation.</text>
</comment>
<comment type="function">
    <text evidence="4">Catalyzes the transfer of the phosphoribosyl group of 5-phosphorylribose-1-pyrophosphate (PRPP) to anthranilate to yield N-(5'-phosphoribosyl)-anthranilate (PRA).</text>
</comment>
<feature type="binding site" evidence="4">
    <location>
        <begin position="89"/>
        <end position="92"/>
    </location>
    <ligand>
        <name>5-phospho-alpha-D-ribose 1-diphosphate</name>
        <dbReference type="ChEBI" id="CHEBI:58017"/>
    </ligand>
</feature>
<keyword evidence="4" id="KW-0057">Aromatic amino acid biosynthesis</keyword>
<feature type="binding site" evidence="4">
    <location>
        <position position="165"/>
    </location>
    <ligand>
        <name>anthranilate</name>
        <dbReference type="ChEBI" id="CHEBI:16567"/>
        <label>2</label>
    </ligand>
</feature>
<feature type="domain" description="Glycosyl transferase family 3 N-terminal" evidence="6">
    <location>
        <begin position="9"/>
        <end position="64"/>
    </location>
</feature>
<dbReference type="SUPFAM" id="SSF47648">
    <property type="entry name" value="Nucleoside phosphorylase/phosphoribosyltransferase N-terminal domain"/>
    <property type="match status" value="1"/>
</dbReference>
<dbReference type="Gene3D" id="1.20.970.10">
    <property type="entry name" value="Transferase, Pyrimidine Nucleoside Phosphorylase, Chain C"/>
    <property type="match status" value="1"/>
</dbReference>
<feature type="binding site" evidence="4">
    <location>
        <begin position="107"/>
        <end position="115"/>
    </location>
    <ligand>
        <name>5-phospho-alpha-D-ribose 1-diphosphate</name>
        <dbReference type="ChEBI" id="CHEBI:58017"/>
    </ligand>
</feature>
<keyword evidence="2 4" id="KW-0808">Transferase</keyword>
<evidence type="ECO:0000313" key="8">
    <source>
        <dbReference type="Proteomes" id="UP001467690"/>
    </source>
</evidence>
<comment type="catalytic activity">
    <reaction evidence="4">
        <text>N-(5-phospho-beta-D-ribosyl)anthranilate + diphosphate = 5-phospho-alpha-D-ribose 1-diphosphate + anthranilate</text>
        <dbReference type="Rhea" id="RHEA:11768"/>
        <dbReference type="ChEBI" id="CHEBI:16567"/>
        <dbReference type="ChEBI" id="CHEBI:18277"/>
        <dbReference type="ChEBI" id="CHEBI:33019"/>
        <dbReference type="ChEBI" id="CHEBI:58017"/>
        <dbReference type="EC" id="2.4.2.18"/>
    </reaction>
</comment>
<dbReference type="NCBIfam" id="TIGR01245">
    <property type="entry name" value="trpD"/>
    <property type="match status" value="1"/>
</dbReference>
<dbReference type="PANTHER" id="PTHR43285:SF2">
    <property type="entry name" value="ANTHRANILATE PHOSPHORIBOSYLTRANSFERASE"/>
    <property type="match status" value="1"/>
</dbReference>
<feature type="binding site" evidence="4">
    <location>
        <position position="110"/>
    </location>
    <ligand>
        <name>anthranilate</name>
        <dbReference type="ChEBI" id="CHEBI:16567"/>
        <label>1</label>
    </ligand>
</feature>
<evidence type="ECO:0000313" key="7">
    <source>
        <dbReference type="EMBL" id="MER2493567.1"/>
    </source>
</evidence>
<dbReference type="InterPro" id="IPR000312">
    <property type="entry name" value="Glycosyl_Trfase_fam3"/>
</dbReference>
<gene>
    <name evidence="4 7" type="primary">trpD</name>
    <name evidence="7" type="ORF">ABS311_16940</name>
</gene>